<accession>A0A161ZVT3</accession>
<name>A0A161ZVT3_9ENTR</name>
<dbReference type="AlphaFoldDB" id="A0A161ZVT3"/>
<sequence length="144" mass="16362">MKILLKALKWCALSVATVFILGWLFVWLVASGSDETTVYTENDFFHYHTLTDKDNENAPRITDDYYFEAHPGDGYAPSNSIFFEGATGAAPLRTYLEKLGYTKEQRRLGDKEIWSKTTQVNGGIFYLYFNSATGAVELTKVMNY</sequence>
<evidence type="ECO:0000313" key="1">
    <source>
        <dbReference type="EMBL" id="CZX45419.1"/>
    </source>
</evidence>
<dbReference type="EMBL" id="FJZI01000003">
    <property type="protein sequence ID" value="CZX45419.1"/>
    <property type="molecule type" value="Genomic_DNA"/>
</dbReference>
<dbReference type="Proteomes" id="UP000076063">
    <property type="component" value="Unassembled WGS sequence"/>
</dbReference>
<reference evidence="1 2" key="1">
    <citation type="submission" date="2016-03" db="EMBL/GenBank/DDBJ databases">
        <authorList>
            <consortium name="Pathogen Informatics"/>
        </authorList>
    </citation>
    <scope>NUCLEOTIDE SEQUENCE [LARGE SCALE GENOMIC DNA]</scope>
    <source>
        <strain evidence="2">e1527</strain>
    </source>
</reference>
<evidence type="ECO:0000313" key="2">
    <source>
        <dbReference type="Proteomes" id="UP000076063"/>
    </source>
</evidence>
<protein>
    <submittedName>
        <fullName evidence="1">Uncharacterized protein</fullName>
    </submittedName>
</protein>
<comment type="caution">
    <text evidence="1">The sequence shown here is derived from an EMBL/GenBank/DDBJ whole genome shotgun (WGS) entry which is preliminary data.</text>
</comment>
<proteinExistence type="predicted"/>
<gene>
    <name evidence="1" type="ORF">SAMEA2273372_01891</name>
</gene>
<organism evidence="1 2">
    <name type="scientific">Enterobacter bugandensis</name>
    <dbReference type="NCBI Taxonomy" id="881260"/>
    <lineage>
        <taxon>Bacteria</taxon>
        <taxon>Pseudomonadati</taxon>
        <taxon>Pseudomonadota</taxon>
        <taxon>Gammaproteobacteria</taxon>
        <taxon>Enterobacterales</taxon>
        <taxon>Enterobacteriaceae</taxon>
        <taxon>Enterobacter</taxon>
    </lineage>
</organism>
<dbReference type="RefSeq" id="WP_063154884.1">
    <property type="nucleotide sequence ID" value="NZ_CP039452.1"/>
</dbReference>